<protein>
    <submittedName>
        <fullName evidence="1">Uncharacterized protein</fullName>
    </submittedName>
</protein>
<accession>A0A317XH58</accession>
<dbReference type="EMBL" id="MSFK01000001">
    <property type="protein sequence ID" value="PWY96420.1"/>
    <property type="molecule type" value="Genomic_DNA"/>
</dbReference>
<dbReference type="GeneID" id="37119893"/>
<evidence type="ECO:0000313" key="2">
    <source>
        <dbReference type="Proteomes" id="UP000246702"/>
    </source>
</evidence>
<proteinExistence type="predicted"/>
<name>A0A317XH58_9EURO</name>
<sequence>MPFQTYEQALNQIPNIMNNFLHATDSTPLRIVGDTPTNALDSEDYLSSITAIVRNVTKSVHHSHPDTQTRFLAAAIYERHSYFVLDLNNTHYDYKTAHTDLTPIPVYVLRLSRRPRIFRFQPEDTRLAERLADMHRGRGYEPLPLFEDHHGIVQYRSPRGLFE</sequence>
<dbReference type="OrthoDB" id="4243861at2759"/>
<dbReference type="RefSeq" id="XP_025473181.1">
    <property type="nucleotide sequence ID" value="XM_025617750.1"/>
</dbReference>
<keyword evidence="2" id="KW-1185">Reference proteome</keyword>
<organism evidence="1 2">
    <name type="scientific">Aspergillus sclerotioniger CBS 115572</name>
    <dbReference type="NCBI Taxonomy" id="1450535"/>
    <lineage>
        <taxon>Eukaryota</taxon>
        <taxon>Fungi</taxon>
        <taxon>Dikarya</taxon>
        <taxon>Ascomycota</taxon>
        <taxon>Pezizomycotina</taxon>
        <taxon>Eurotiomycetes</taxon>
        <taxon>Eurotiomycetidae</taxon>
        <taxon>Eurotiales</taxon>
        <taxon>Aspergillaceae</taxon>
        <taxon>Aspergillus</taxon>
        <taxon>Aspergillus subgen. Circumdati</taxon>
    </lineage>
</organism>
<gene>
    <name evidence="1" type="ORF">BO94DRAFT_9425</name>
</gene>
<comment type="caution">
    <text evidence="1">The sequence shown here is derived from an EMBL/GenBank/DDBJ whole genome shotgun (WGS) entry which is preliminary data.</text>
</comment>
<dbReference type="AlphaFoldDB" id="A0A317XH58"/>
<reference evidence="1 2" key="1">
    <citation type="submission" date="2016-12" db="EMBL/GenBank/DDBJ databases">
        <title>The genomes of Aspergillus section Nigri reveals drivers in fungal speciation.</title>
        <authorList>
            <consortium name="DOE Joint Genome Institute"/>
            <person name="Vesth T.C."/>
            <person name="Nybo J."/>
            <person name="Theobald S."/>
            <person name="Brandl J."/>
            <person name="Frisvad J.C."/>
            <person name="Nielsen K.F."/>
            <person name="Lyhne E.K."/>
            <person name="Kogle M.E."/>
            <person name="Kuo A."/>
            <person name="Riley R."/>
            <person name="Clum A."/>
            <person name="Nolan M."/>
            <person name="Lipzen A."/>
            <person name="Salamov A."/>
            <person name="Henrissat B."/>
            <person name="Wiebenga A."/>
            <person name="De Vries R.P."/>
            <person name="Grigoriev I.V."/>
            <person name="Mortensen U.H."/>
            <person name="Andersen M.R."/>
            <person name="Baker S.E."/>
        </authorList>
    </citation>
    <scope>NUCLEOTIDE SEQUENCE [LARGE SCALE GENOMIC DNA]</scope>
    <source>
        <strain evidence="1 2">CBS 115572</strain>
    </source>
</reference>
<dbReference type="Proteomes" id="UP000246702">
    <property type="component" value="Unassembled WGS sequence"/>
</dbReference>
<dbReference type="STRING" id="1450535.A0A317XH58"/>
<evidence type="ECO:0000313" key="1">
    <source>
        <dbReference type="EMBL" id="PWY96420.1"/>
    </source>
</evidence>